<keyword evidence="4" id="KW-1003">Cell membrane</keyword>
<dbReference type="EC" id="2.7.13.3" evidence="3"/>
<accession>A0A9E2KE56</accession>
<dbReference type="PANTHER" id="PTHR45528:SF1">
    <property type="entry name" value="SENSOR HISTIDINE KINASE CPXA"/>
    <property type="match status" value="1"/>
</dbReference>
<comment type="subcellular location">
    <subcellularLocation>
        <location evidence="2">Cell membrane</location>
        <topology evidence="2">Multi-pass membrane protein</topology>
    </subcellularLocation>
</comment>
<evidence type="ECO:0000313" key="17">
    <source>
        <dbReference type="Proteomes" id="UP000824229"/>
    </source>
</evidence>
<feature type="transmembrane region" description="Helical" evidence="14">
    <location>
        <begin position="375"/>
        <end position="394"/>
    </location>
</feature>
<feature type="domain" description="Histidine kinase" evidence="15">
    <location>
        <begin position="484"/>
        <end position="697"/>
    </location>
</feature>
<dbReference type="AlphaFoldDB" id="A0A9E2KE56"/>
<feature type="transmembrane region" description="Helical" evidence="14">
    <location>
        <begin position="271"/>
        <end position="295"/>
    </location>
</feature>
<dbReference type="CDD" id="cd00082">
    <property type="entry name" value="HisKA"/>
    <property type="match status" value="1"/>
</dbReference>
<feature type="transmembrane region" description="Helical" evidence="14">
    <location>
        <begin position="400"/>
        <end position="420"/>
    </location>
</feature>
<dbReference type="Pfam" id="PF00512">
    <property type="entry name" value="HisKA"/>
    <property type="match status" value="1"/>
</dbReference>
<keyword evidence="13 14" id="KW-0472">Membrane</keyword>
<proteinExistence type="predicted"/>
<evidence type="ECO:0000256" key="10">
    <source>
        <dbReference type="ARBA" id="ARBA00022840"/>
    </source>
</evidence>
<dbReference type="InterPro" id="IPR050398">
    <property type="entry name" value="HssS/ArlS-like"/>
</dbReference>
<evidence type="ECO:0000256" key="12">
    <source>
        <dbReference type="ARBA" id="ARBA00023012"/>
    </source>
</evidence>
<keyword evidence="11 14" id="KW-1133">Transmembrane helix</keyword>
<dbReference type="SUPFAM" id="SSF47384">
    <property type="entry name" value="Homodimeric domain of signal transducing histidine kinase"/>
    <property type="match status" value="1"/>
</dbReference>
<evidence type="ECO:0000313" key="16">
    <source>
        <dbReference type="EMBL" id="MBU3804867.1"/>
    </source>
</evidence>
<evidence type="ECO:0000256" key="13">
    <source>
        <dbReference type="ARBA" id="ARBA00023136"/>
    </source>
</evidence>
<dbReference type="Gene3D" id="3.30.565.10">
    <property type="entry name" value="Histidine kinase-like ATPase, C-terminal domain"/>
    <property type="match status" value="1"/>
</dbReference>
<dbReference type="GO" id="GO:0000155">
    <property type="term" value="F:phosphorelay sensor kinase activity"/>
    <property type="evidence" value="ECO:0007669"/>
    <property type="project" value="InterPro"/>
</dbReference>
<dbReference type="Pfam" id="PF02518">
    <property type="entry name" value="HATPase_c"/>
    <property type="match status" value="1"/>
</dbReference>
<keyword evidence="5" id="KW-0597">Phosphoprotein</keyword>
<feature type="transmembrane region" description="Helical" evidence="14">
    <location>
        <begin position="17"/>
        <end position="40"/>
    </location>
</feature>
<dbReference type="GO" id="GO:0005886">
    <property type="term" value="C:plasma membrane"/>
    <property type="evidence" value="ECO:0007669"/>
    <property type="project" value="UniProtKB-SubCell"/>
</dbReference>
<evidence type="ECO:0000256" key="2">
    <source>
        <dbReference type="ARBA" id="ARBA00004651"/>
    </source>
</evidence>
<protein>
    <recommendedName>
        <fullName evidence="3">histidine kinase</fullName>
        <ecNumber evidence="3">2.7.13.3</ecNumber>
    </recommendedName>
</protein>
<keyword evidence="7 14" id="KW-0812">Transmembrane</keyword>
<evidence type="ECO:0000256" key="1">
    <source>
        <dbReference type="ARBA" id="ARBA00000085"/>
    </source>
</evidence>
<evidence type="ECO:0000256" key="6">
    <source>
        <dbReference type="ARBA" id="ARBA00022679"/>
    </source>
</evidence>
<organism evidence="16 17">
    <name type="scientific">Candidatus Cellulosilyticum pullistercoris</name>
    <dbReference type="NCBI Taxonomy" id="2838521"/>
    <lineage>
        <taxon>Bacteria</taxon>
        <taxon>Bacillati</taxon>
        <taxon>Bacillota</taxon>
        <taxon>Clostridia</taxon>
        <taxon>Lachnospirales</taxon>
        <taxon>Cellulosilyticaceae</taxon>
        <taxon>Cellulosilyticum</taxon>
    </lineage>
</organism>
<dbReference type="EMBL" id="JAHLFQ010000209">
    <property type="protein sequence ID" value="MBU3804867.1"/>
    <property type="molecule type" value="Genomic_DNA"/>
</dbReference>
<evidence type="ECO:0000256" key="9">
    <source>
        <dbReference type="ARBA" id="ARBA00022777"/>
    </source>
</evidence>
<comment type="catalytic activity">
    <reaction evidence="1">
        <text>ATP + protein L-histidine = ADP + protein N-phospho-L-histidine.</text>
        <dbReference type="EC" id="2.7.13.3"/>
    </reaction>
</comment>
<evidence type="ECO:0000256" key="7">
    <source>
        <dbReference type="ARBA" id="ARBA00022692"/>
    </source>
</evidence>
<name>A0A9E2KE56_9FIRM</name>
<keyword evidence="8" id="KW-0547">Nucleotide-binding</keyword>
<keyword evidence="10" id="KW-0067">ATP-binding</keyword>
<keyword evidence="9 16" id="KW-0418">Kinase</keyword>
<dbReference type="InterPro" id="IPR003661">
    <property type="entry name" value="HisK_dim/P_dom"/>
</dbReference>
<dbReference type="InterPro" id="IPR036097">
    <property type="entry name" value="HisK_dim/P_sf"/>
</dbReference>
<dbReference type="SMART" id="SM00388">
    <property type="entry name" value="HisKA"/>
    <property type="match status" value="1"/>
</dbReference>
<dbReference type="GO" id="GO:0005524">
    <property type="term" value="F:ATP binding"/>
    <property type="evidence" value="ECO:0007669"/>
    <property type="project" value="UniProtKB-KW"/>
</dbReference>
<dbReference type="Gene3D" id="1.10.287.130">
    <property type="match status" value="1"/>
</dbReference>
<keyword evidence="6" id="KW-0808">Transferase</keyword>
<dbReference type="InterPro" id="IPR003594">
    <property type="entry name" value="HATPase_dom"/>
</dbReference>
<evidence type="ECO:0000256" key="8">
    <source>
        <dbReference type="ARBA" id="ARBA00022741"/>
    </source>
</evidence>
<evidence type="ECO:0000256" key="5">
    <source>
        <dbReference type="ARBA" id="ARBA00022553"/>
    </source>
</evidence>
<evidence type="ECO:0000256" key="3">
    <source>
        <dbReference type="ARBA" id="ARBA00012438"/>
    </source>
</evidence>
<dbReference type="InterPro" id="IPR036890">
    <property type="entry name" value="HATPase_C_sf"/>
</dbReference>
<evidence type="ECO:0000259" key="15">
    <source>
        <dbReference type="PROSITE" id="PS50109"/>
    </source>
</evidence>
<dbReference type="SMART" id="SM00387">
    <property type="entry name" value="HATPase_c"/>
    <property type="match status" value="1"/>
</dbReference>
<dbReference type="PANTHER" id="PTHR45528">
    <property type="entry name" value="SENSOR HISTIDINE KINASE CPXA"/>
    <property type="match status" value="1"/>
</dbReference>
<feature type="transmembrane region" description="Helical" evidence="14">
    <location>
        <begin position="315"/>
        <end position="340"/>
    </location>
</feature>
<feature type="transmembrane region" description="Helical" evidence="14">
    <location>
        <begin position="239"/>
        <end position="259"/>
    </location>
</feature>
<evidence type="ECO:0000256" key="4">
    <source>
        <dbReference type="ARBA" id="ARBA00022475"/>
    </source>
</evidence>
<sequence>MDTWWKKVAYHSGLKKLIVILMFIAGFVMSISAIGIWRIAGETNYFESHAFTNLFISKAGYLRDWIVRYDESKIFTEVTPEEINEYIKKDGRNLTVSEATEGIITDRKNYYSTIQNELGAMNKNIDYLAIDHTSGRYVTNIQIDDIDETINDLTSRSNYLIGNGYYILNFQYGSDSIEDYNIEGYIHAENYYTGEKFEGQDNYRVYLALKEELEPGDEFYAGYKAFEVNQLKQTQLSNIGIGAFIVWLILLIYWLTVVGKDEKSEEIKLNAFDYIPFEIQMIIGIISAFTSIILIDTYEWMVGVENILSYSSKGIYYSIGNAIPLFMIIVFGMGVFLLLISSLVKHFRRKSLLENIGIYKIFKSLYYNMDSKPKMLMLLGAVISINIIVDIFLINVSIVGLLAVFTWKFLCGILVIRVILDYRTILKGAQTITNGKLDKKIELKSNLSLLKDMAETINSMGTGLEKAVGESIKSERLKTELITNVSHDLKTPLTSIISYIDLLKGETIENKTAVEYIGILDERSNRLKQLVEDLVEASKAVTGNLKANPEVLRLDELVGQAMGEYSDRIEASALTLISDKIGEVSVLADGRHMWRIIENLLSNVCKYAMPQTRVYVEVYEEKGYGYCTVKNISKDPLNIDPNELTQRFVRGDASRTTEGAGLGLAIAESLATIQEGQLAISIDGDLFKVTVKVPLAPKASAILAKDENEGVKIENK</sequence>
<reference evidence="16" key="2">
    <citation type="submission" date="2021-04" db="EMBL/GenBank/DDBJ databases">
        <authorList>
            <person name="Gilroy R."/>
        </authorList>
    </citation>
    <scope>NUCLEOTIDE SEQUENCE</scope>
    <source>
        <strain evidence="16">B5-657</strain>
    </source>
</reference>
<gene>
    <name evidence="16" type="ORF">H9872_08955</name>
</gene>
<dbReference type="InterPro" id="IPR005467">
    <property type="entry name" value="His_kinase_dom"/>
</dbReference>
<evidence type="ECO:0000256" key="14">
    <source>
        <dbReference type="SAM" id="Phobius"/>
    </source>
</evidence>
<reference evidence="16" key="1">
    <citation type="journal article" date="2021" name="PeerJ">
        <title>Extensive microbial diversity within the chicken gut microbiome revealed by metagenomics and culture.</title>
        <authorList>
            <person name="Gilroy R."/>
            <person name="Ravi A."/>
            <person name="Getino M."/>
            <person name="Pursley I."/>
            <person name="Horton D.L."/>
            <person name="Alikhan N.F."/>
            <person name="Baker D."/>
            <person name="Gharbi K."/>
            <person name="Hall N."/>
            <person name="Watson M."/>
            <person name="Adriaenssens E.M."/>
            <person name="Foster-Nyarko E."/>
            <person name="Jarju S."/>
            <person name="Secka A."/>
            <person name="Antonio M."/>
            <person name="Oren A."/>
            <person name="Chaudhuri R.R."/>
            <person name="La Ragione R."/>
            <person name="Hildebrand F."/>
            <person name="Pallen M.J."/>
        </authorList>
    </citation>
    <scope>NUCLEOTIDE SEQUENCE</scope>
    <source>
        <strain evidence="16">B5-657</strain>
    </source>
</reference>
<comment type="caution">
    <text evidence="16">The sequence shown here is derived from an EMBL/GenBank/DDBJ whole genome shotgun (WGS) entry which is preliminary data.</text>
</comment>
<keyword evidence="12" id="KW-0902">Two-component regulatory system</keyword>
<evidence type="ECO:0000256" key="11">
    <source>
        <dbReference type="ARBA" id="ARBA00022989"/>
    </source>
</evidence>
<dbReference type="PROSITE" id="PS50109">
    <property type="entry name" value="HIS_KIN"/>
    <property type="match status" value="1"/>
</dbReference>
<dbReference type="Proteomes" id="UP000824229">
    <property type="component" value="Unassembled WGS sequence"/>
</dbReference>
<dbReference type="SUPFAM" id="SSF55874">
    <property type="entry name" value="ATPase domain of HSP90 chaperone/DNA topoisomerase II/histidine kinase"/>
    <property type="match status" value="1"/>
</dbReference>